<keyword evidence="2" id="KW-1185">Reference proteome</keyword>
<gene>
    <name evidence="1" type="ORF">FIBSPDRAFT_899085</name>
</gene>
<dbReference type="AlphaFoldDB" id="A0A166A6I7"/>
<evidence type="ECO:0000313" key="2">
    <source>
        <dbReference type="Proteomes" id="UP000076532"/>
    </source>
</evidence>
<organism evidence="1 2">
    <name type="scientific">Athelia psychrophila</name>
    <dbReference type="NCBI Taxonomy" id="1759441"/>
    <lineage>
        <taxon>Eukaryota</taxon>
        <taxon>Fungi</taxon>
        <taxon>Dikarya</taxon>
        <taxon>Basidiomycota</taxon>
        <taxon>Agaricomycotina</taxon>
        <taxon>Agaricomycetes</taxon>
        <taxon>Agaricomycetidae</taxon>
        <taxon>Atheliales</taxon>
        <taxon>Atheliaceae</taxon>
        <taxon>Athelia</taxon>
    </lineage>
</organism>
<reference evidence="1 2" key="1">
    <citation type="journal article" date="2016" name="Mol. Biol. Evol.">
        <title>Comparative Genomics of Early-Diverging Mushroom-Forming Fungi Provides Insights into the Origins of Lignocellulose Decay Capabilities.</title>
        <authorList>
            <person name="Nagy L.G."/>
            <person name="Riley R."/>
            <person name="Tritt A."/>
            <person name="Adam C."/>
            <person name="Daum C."/>
            <person name="Floudas D."/>
            <person name="Sun H."/>
            <person name="Yadav J.S."/>
            <person name="Pangilinan J."/>
            <person name="Larsson K.H."/>
            <person name="Matsuura K."/>
            <person name="Barry K."/>
            <person name="Labutti K."/>
            <person name="Kuo R."/>
            <person name="Ohm R.A."/>
            <person name="Bhattacharya S.S."/>
            <person name="Shirouzu T."/>
            <person name="Yoshinaga Y."/>
            <person name="Martin F.M."/>
            <person name="Grigoriev I.V."/>
            <person name="Hibbett D.S."/>
        </authorList>
    </citation>
    <scope>NUCLEOTIDE SEQUENCE [LARGE SCALE GENOMIC DNA]</scope>
    <source>
        <strain evidence="1 2">CBS 109695</strain>
    </source>
</reference>
<proteinExistence type="predicted"/>
<name>A0A166A6I7_9AGAM</name>
<accession>A0A166A6I7</accession>
<evidence type="ECO:0000313" key="1">
    <source>
        <dbReference type="EMBL" id="KZP11294.1"/>
    </source>
</evidence>
<dbReference type="EMBL" id="KV417665">
    <property type="protein sequence ID" value="KZP11294.1"/>
    <property type="molecule type" value="Genomic_DNA"/>
</dbReference>
<dbReference type="Proteomes" id="UP000076532">
    <property type="component" value="Unassembled WGS sequence"/>
</dbReference>
<sequence>MKQSDPRRSAGWRSGSGSHKWIEIIGMDPDRLAADSKVSLVVSKELQGVICFSDAEVILQLRNTIGTEHVEAGGPGQQCGVKPNRLQILELLEAMQTLQQGGPPFSDGGCLNQSLLVAATDFSSKSLPDPGPAWINLTASVNALCSTLSSVPVLSSKG</sequence>
<protein>
    <submittedName>
        <fullName evidence="1">Uncharacterized protein</fullName>
    </submittedName>
</protein>